<dbReference type="SUPFAM" id="SSF48113">
    <property type="entry name" value="Heme-dependent peroxidases"/>
    <property type="match status" value="1"/>
</dbReference>
<feature type="disulfide bond" evidence="17">
    <location>
        <begin position="39"/>
        <end position="117"/>
    </location>
</feature>
<evidence type="ECO:0000256" key="11">
    <source>
        <dbReference type="ARBA" id="ARBA00023157"/>
    </source>
</evidence>
<evidence type="ECO:0000256" key="18">
    <source>
        <dbReference type="RuleBase" id="RU362060"/>
    </source>
</evidence>
<evidence type="ECO:0000313" key="20">
    <source>
        <dbReference type="EMBL" id="KAJ8422083.1"/>
    </source>
</evidence>
<evidence type="ECO:0000256" key="6">
    <source>
        <dbReference type="ARBA" id="ARBA00022617"/>
    </source>
</evidence>
<evidence type="ECO:0000313" key="21">
    <source>
        <dbReference type="Proteomes" id="UP001153076"/>
    </source>
</evidence>
<evidence type="ECO:0000256" key="15">
    <source>
        <dbReference type="PIRSR" id="PIRSR600823-3"/>
    </source>
</evidence>
<proteinExistence type="inferred from homology"/>
<comment type="subcellular location">
    <subcellularLocation>
        <location evidence="18">Secreted</location>
    </subcellularLocation>
</comment>
<feature type="binding site" evidence="15">
    <location>
        <position position="82"/>
    </location>
    <ligand>
        <name>Ca(2+)</name>
        <dbReference type="ChEBI" id="CHEBI:29108"/>
        <label>1</label>
    </ligand>
</feature>
<feature type="binding site" description="axial binding residue" evidence="15">
    <location>
        <position position="169"/>
    </location>
    <ligand>
        <name>heme b</name>
        <dbReference type="ChEBI" id="CHEBI:60344"/>
    </ligand>
    <ligandPart>
        <name>Fe</name>
        <dbReference type="ChEBI" id="CHEBI:18248"/>
    </ligandPart>
</feature>
<dbReference type="GO" id="GO:0005576">
    <property type="term" value="C:extracellular region"/>
    <property type="evidence" value="ECO:0007669"/>
    <property type="project" value="UniProtKB-SubCell"/>
</dbReference>
<comment type="catalytic activity">
    <reaction evidence="1 18">
        <text>2 a phenolic donor + H2O2 = 2 a phenolic radical donor + 2 H2O</text>
        <dbReference type="Rhea" id="RHEA:56136"/>
        <dbReference type="ChEBI" id="CHEBI:15377"/>
        <dbReference type="ChEBI" id="CHEBI:16240"/>
        <dbReference type="ChEBI" id="CHEBI:139520"/>
        <dbReference type="ChEBI" id="CHEBI:139521"/>
        <dbReference type="EC" id="1.11.1.7"/>
    </reaction>
</comment>
<dbReference type="GO" id="GO:0006979">
    <property type="term" value="P:response to oxidative stress"/>
    <property type="evidence" value="ECO:0007669"/>
    <property type="project" value="UniProtKB-UniRule"/>
</dbReference>
<feature type="domain" description="Plant heme peroxidase family profile" evidence="19">
    <location>
        <begin position="29"/>
        <end position="301"/>
    </location>
</feature>
<evidence type="ECO:0000256" key="9">
    <source>
        <dbReference type="ARBA" id="ARBA00023002"/>
    </source>
</evidence>
<dbReference type="PROSITE" id="PS00436">
    <property type="entry name" value="PEROXIDASE_2"/>
    <property type="match status" value="1"/>
</dbReference>
<keyword evidence="7 15" id="KW-0479">Metal-binding</keyword>
<feature type="binding site" evidence="14">
    <location>
        <position position="165"/>
    </location>
    <ligand>
        <name>substrate</name>
    </ligand>
</feature>
<keyword evidence="9 18" id="KW-0560">Oxidoreductase</keyword>
<evidence type="ECO:0000256" key="17">
    <source>
        <dbReference type="PIRSR" id="PIRSR600823-5"/>
    </source>
</evidence>
<keyword evidence="6 18" id="KW-0349">Heme</keyword>
<evidence type="ECO:0000256" key="13">
    <source>
        <dbReference type="PIRSR" id="PIRSR600823-1"/>
    </source>
</evidence>
<feature type="binding site" evidence="15">
    <location>
        <position position="80"/>
    </location>
    <ligand>
        <name>Ca(2+)</name>
        <dbReference type="ChEBI" id="CHEBI:29108"/>
        <label>1</label>
    </ligand>
</feature>
<keyword evidence="4 18" id="KW-0964">Secreted</keyword>
<dbReference type="Gene3D" id="1.10.420.10">
    <property type="entry name" value="Peroxidase, domain 2"/>
    <property type="match status" value="1"/>
</dbReference>
<feature type="binding site" evidence="15">
    <location>
        <position position="73"/>
    </location>
    <ligand>
        <name>Ca(2+)</name>
        <dbReference type="ChEBI" id="CHEBI:29108"/>
        <label>1</label>
    </ligand>
</feature>
<dbReference type="InterPro" id="IPR033905">
    <property type="entry name" value="Secretory_peroxidase"/>
</dbReference>
<keyword evidence="10 15" id="KW-0408">Iron</keyword>
<sequence length="303" mass="32394">MAGGKANSSILALAIGLLFMTFVGQSYGQLKVGFYDGKCGQNDVEEIIFNVVRGAFQKDKTIVAALLRLQFHDCFVRGCDASILLEGLNTEKTAGPNGSVRGYDLIESCKIALEQRCPGIVSCADIIVIATRVSVFLAGGKWYNAETGRRDGLFSFASEAVANLPGGGHTVGFIHCSFFQDRLYNFRNTGRPDPAMNQITLSSLQKTCPRSGSNNMVAADQTPGSAMIVDSGFYKAIKAGKGVLQIDQQISSDPLTRSVVARLASSGDFAFKFGPAMVKLGRVGVLTGQQGQIRKSCRAVKLI</sequence>
<dbReference type="PRINTS" id="PR00458">
    <property type="entry name" value="PEROXIDASE"/>
</dbReference>
<dbReference type="OrthoDB" id="2113341at2759"/>
<keyword evidence="8 15" id="KW-0106">Calcium</keyword>
<dbReference type="InterPro" id="IPR000823">
    <property type="entry name" value="Peroxidase_pln"/>
</dbReference>
<dbReference type="EMBL" id="JAKOGI010002395">
    <property type="protein sequence ID" value="KAJ8422083.1"/>
    <property type="molecule type" value="Genomic_DNA"/>
</dbReference>
<feature type="disulfide bond" evidence="17">
    <location>
        <begin position="176"/>
        <end position="208"/>
    </location>
</feature>
<dbReference type="GO" id="GO:0140825">
    <property type="term" value="F:lactoperoxidase activity"/>
    <property type="evidence" value="ECO:0007669"/>
    <property type="project" value="UniProtKB-EC"/>
</dbReference>
<dbReference type="PRINTS" id="PR00461">
    <property type="entry name" value="PLPEROXIDASE"/>
</dbReference>
<evidence type="ECO:0000256" key="8">
    <source>
        <dbReference type="ARBA" id="ARBA00022837"/>
    </source>
</evidence>
<keyword evidence="18" id="KW-0732">Signal</keyword>
<comment type="cofactor">
    <cofactor evidence="15 18">
        <name>heme b</name>
        <dbReference type="ChEBI" id="CHEBI:60344"/>
    </cofactor>
    <text evidence="15 18">Binds 1 heme b (iron(II)-protoporphyrin IX) group per subunit.</text>
</comment>
<feature type="disulfide bond" evidence="17">
    <location>
        <begin position="74"/>
        <end position="79"/>
    </location>
</feature>
<comment type="caution">
    <text evidence="20">The sequence shown here is derived from an EMBL/GenBank/DDBJ whole genome shotgun (WGS) entry which is preliminary data.</text>
</comment>
<keyword evidence="11 17" id="KW-1015">Disulfide bond</keyword>
<evidence type="ECO:0000256" key="7">
    <source>
        <dbReference type="ARBA" id="ARBA00022723"/>
    </source>
</evidence>
<comment type="function">
    <text evidence="2">Removal of H(2)O(2), oxidation of toxic reductants, biosynthesis and degradation of lignin, suberization, auxin catabolism, response to environmental stresses such as wounding, pathogen attack and oxidative stress. These functions might be dependent on each isozyme/isoform in each plant tissue.</text>
</comment>
<feature type="binding site" evidence="15">
    <location>
        <position position="230"/>
    </location>
    <ligand>
        <name>Ca(2+)</name>
        <dbReference type="ChEBI" id="CHEBI:29108"/>
        <label>2</label>
    </ligand>
</feature>
<keyword evidence="21" id="KW-1185">Reference proteome</keyword>
<dbReference type="Pfam" id="PF00141">
    <property type="entry name" value="peroxidase"/>
    <property type="match status" value="1"/>
</dbReference>
<dbReference type="Proteomes" id="UP001153076">
    <property type="component" value="Unassembled WGS sequence"/>
</dbReference>
<feature type="signal peptide" evidence="18">
    <location>
        <begin position="1"/>
        <end position="28"/>
    </location>
</feature>
<evidence type="ECO:0000256" key="12">
    <source>
        <dbReference type="ARBA" id="ARBA00023324"/>
    </source>
</evidence>
<dbReference type="PANTHER" id="PTHR31517:SF59">
    <property type="entry name" value="PEROXIDASE"/>
    <property type="match status" value="1"/>
</dbReference>
<gene>
    <name evidence="20" type="ORF">Cgig2_032292</name>
</gene>
<dbReference type="PROSITE" id="PS50873">
    <property type="entry name" value="PEROXIDASE_4"/>
    <property type="match status" value="1"/>
</dbReference>
<dbReference type="GO" id="GO:0020037">
    <property type="term" value="F:heme binding"/>
    <property type="evidence" value="ECO:0007669"/>
    <property type="project" value="UniProtKB-UniRule"/>
</dbReference>
<dbReference type="Gene3D" id="1.10.520.10">
    <property type="match status" value="2"/>
</dbReference>
<dbReference type="GO" id="GO:0046872">
    <property type="term" value="F:metal ion binding"/>
    <property type="evidence" value="ECO:0007669"/>
    <property type="project" value="UniProtKB-UniRule"/>
</dbReference>
<feature type="binding site" evidence="15">
    <location>
        <position position="76"/>
    </location>
    <ligand>
        <name>Ca(2+)</name>
        <dbReference type="ChEBI" id="CHEBI:29108"/>
        <label>1</label>
    </ligand>
</feature>
<dbReference type="GO" id="GO:0042744">
    <property type="term" value="P:hydrogen peroxide catabolic process"/>
    <property type="evidence" value="ECO:0007669"/>
    <property type="project" value="UniProtKB-KW"/>
</dbReference>
<evidence type="ECO:0000256" key="3">
    <source>
        <dbReference type="ARBA" id="ARBA00012313"/>
    </source>
</evidence>
<evidence type="ECO:0000256" key="5">
    <source>
        <dbReference type="ARBA" id="ARBA00022559"/>
    </source>
</evidence>
<evidence type="ECO:0000256" key="2">
    <source>
        <dbReference type="ARBA" id="ARBA00002322"/>
    </source>
</evidence>
<feature type="binding site" evidence="15">
    <location>
        <position position="170"/>
    </location>
    <ligand>
        <name>Ca(2+)</name>
        <dbReference type="ChEBI" id="CHEBI:29108"/>
        <label>2</label>
    </ligand>
</feature>
<feature type="binding site" evidence="15">
    <location>
        <position position="91"/>
    </location>
    <ligand>
        <name>Ca(2+)</name>
        <dbReference type="ChEBI" id="CHEBI:29108"/>
        <label>1</label>
    </ligand>
</feature>
<keyword evidence="12 18" id="KW-0376">Hydrogen peroxide</keyword>
<dbReference type="InterPro" id="IPR010255">
    <property type="entry name" value="Haem_peroxidase_sf"/>
</dbReference>
<dbReference type="EC" id="1.11.1.7" evidence="3 18"/>
<dbReference type="InterPro" id="IPR002016">
    <property type="entry name" value="Haem_peroxidase"/>
</dbReference>
<evidence type="ECO:0000259" key="19">
    <source>
        <dbReference type="PROSITE" id="PS50873"/>
    </source>
</evidence>
<comment type="cofactor">
    <cofactor evidence="15 18">
        <name>Ca(2+)</name>
        <dbReference type="ChEBI" id="CHEBI:29108"/>
    </cofactor>
    <text evidence="15 18">Binds 2 calcium ions per subunit.</text>
</comment>
<feature type="chain" id="PRO_5040530012" description="Peroxidase" evidence="18">
    <location>
        <begin position="29"/>
        <end position="303"/>
    </location>
</feature>
<feature type="disulfide bond" evidence="17">
    <location>
        <begin position="123"/>
        <end position="297"/>
    </location>
</feature>
<dbReference type="CDD" id="cd00693">
    <property type="entry name" value="secretory_peroxidase"/>
    <property type="match status" value="1"/>
</dbReference>
<evidence type="ECO:0000256" key="10">
    <source>
        <dbReference type="ARBA" id="ARBA00023004"/>
    </source>
</evidence>
<evidence type="ECO:0000256" key="1">
    <source>
        <dbReference type="ARBA" id="ARBA00000189"/>
    </source>
</evidence>
<organism evidence="20 21">
    <name type="scientific">Carnegiea gigantea</name>
    <dbReference type="NCBI Taxonomy" id="171969"/>
    <lineage>
        <taxon>Eukaryota</taxon>
        <taxon>Viridiplantae</taxon>
        <taxon>Streptophyta</taxon>
        <taxon>Embryophyta</taxon>
        <taxon>Tracheophyta</taxon>
        <taxon>Spermatophyta</taxon>
        <taxon>Magnoliopsida</taxon>
        <taxon>eudicotyledons</taxon>
        <taxon>Gunneridae</taxon>
        <taxon>Pentapetalae</taxon>
        <taxon>Caryophyllales</taxon>
        <taxon>Cactineae</taxon>
        <taxon>Cactaceae</taxon>
        <taxon>Cactoideae</taxon>
        <taxon>Echinocereeae</taxon>
        <taxon>Carnegiea</taxon>
    </lineage>
</organism>
<reference evidence="20" key="1">
    <citation type="submission" date="2022-04" db="EMBL/GenBank/DDBJ databases">
        <title>Carnegiea gigantea Genome sequencing and assembly v2.</title>
        <authorList>
            <person name="Copetti D."/>
            <person name="Sanderson M.J."/>
            <person name="Burquez A."/>
            <person name="Wojciechowski M.F."/>
        </authorList>
    </citation>
    <scope>NUCLEOTIDE SEQUENCE</scope>
    <source>
        <strain evidence="20">SGP5-SGP5p</strain>
        <tissue evidence="20">Aerial part</tissue>
    </source>
</reference>
<evidence type="ECO:0000256" key="16">
    <source>
        <dbReference type="PIRSR" id="PIRSR600823-4"/>
    </source>
</evidence>
<evidence type="ECO:0000256" key="14">
    <source>
        <dbReference type="PIRSR" id="PIRSR600823-2"/>
    </source>
</evidence>
<keyword evidence="5 18" id="KW-0575">Peroxidase</keyword>
<dbReference type="AlphaFoldDB" id="A0A9Q1GLA0"/>
<dbReference type="PANTHER" id="PTHR31517">
    <property type="match status" value="1"/>
</dbReference>
<accession>A0A9Q1GLA0</accession>
<feature type="active site" description="Proton acceptor" evidence="13">
    <location>
        <position position="72"/>
    </location>
</feature>
<protein>
    <recommendedName>
        <fullName evidence="3 18">Peroxidase</fullName>
        <ecNumber evidence="3 18">1.11.1.7</ecNumber>
    </recommendedName>
</protein>
<comment type="similarity">
    <text evidence="18">Belongs to the peroxidase family. Classical plant (class III) peroxidase subfamily.</text>
</comment>
<dbReference type="InterPro" id="IPR019794">
    <property type="entry name" value="Peroxidases_AS"/>
</dbReference>
<evidence type="ECO:0000256" key="4">
    <source>
        <dbReference type="ARBA" id="ARBA00022525"/>
    </source>
</evidence>
<name>A0A9Q1GLA0_9CARY</name>
<feature type="binding site" evidence="15">
    <location>
        <position position="78"/>
    </location>
    <ligand>
        <name>Ca(2+)</name>
        <dbReference type="ChEBI" id="CHEBI:29108"/>
        <label>1</label>
    </ligand>
</feature>
<feature type="site" description="Transition state stabilizer" evidence="16">
    <location>
        <position position="68"/>
    </location>
</feature>